<dbReference type="Proteomes" id="UP001145114">
    <property type="component" value="Unassembled WGS sequence"/>
</dbReference>
<dbReference type="EMBL" id="JAMZIH010003664">
    <property type="protein sequence ID" value="KAJ1676681.1"/>
    <property type="molecule type" value="Genomic_DNA"/>
</dbReference>
<proteinExistence type="predicted"/>
<gene>
    <name evidence="1" type="ORF">EV182_007699</name>
</gene>
<evidence type="ECO:0000313" key="1">
    <source>
        <dbReference type="EMBL" id="KAJ1676681.1"/>
    </source>
</evidence>
<feature type="non-terminal residue" evidence="1">
    <location>
        <position position="1"/>
    </location>
</feature>
<accession>A0ACC1HLY6</accession>
<name>A0ACC1HLY6_9FUNG</name>
<evidence type="ECO:0000313" key="2">
    <source>
        <dbReference type="Proteomes" id="UP001145114"/>
    </source>
</evidence>
<sequence length="51" mass="5590">ILKTKDPNTVTVDDLAEELTPAARAAVPEDIKAEILEQIQVFLSKNLPDSE</sequence>
<organism evidence="1 2">
    <name type="scientific">Spiromyces aspiralis</name>
    <dbReference type="NCBI Taxonomy" id="68401"/>
    <lineage>
        <taxon>Eukaryota</taxon>
        <taxon>Fungi</taxon>
        <taxon>Fungi incertae sedis</taxon>
        <taxon>Zoopagomycota</taxon>
        <taxon>Kickxellomycotina</taxon>
        <taxon>Kickxellomycetes</taxon>
        <taxon>Kickxellales</taxon>
        <taxon>Kickxellaceae</taxon>
        <taxon>Spiromyces</taxon>
    </lineage>
</organism>
<comment type="caution">
    <text evidence="1">The sequence shown here is derived from an EMBL/GenBank/DDBJ whole genome shotgun (WGS) entry which is preliminary data.</text>
</comment>
<reference evidence="1" key="1">
    <citation type="submission" date="2022-06" db="EMBL/GenBank/DDBJ databases">
        <title>Phylogenomic reconstructions and comparative analyses of Kickxellomycotina fungi.</title>
        <authorList>
            <person name="Reynolds N.K."/>
            <person name="Stajich J.E."/>
            <person name="Barry K."/>
            <person name="Grigoriev I.V."/>
            <person name="Crous P."/>
            <person name="Smith M.E."/>
        </authorList>
    </citation>
    <scope>NUCLEOTIDE SEQUENCE</scope>
    <source>
        <strain evidence="1">RSA 2271</strain>
    </source>
</reference>
<protein>
    <submittedName>
        <fullName evidence="1">Uncharacterized protein</fullName>
    </submittedName>
</protein>
<keyword evidence="2" id="KW-1185">Reference proteome</keyword>